<evidence type="ECO:0000313" key="3">
    <source>
        <dbReference type="Proteomes" id="UP000054995"/>
    </source>
</evidence>
<reference evidence="2 3" key="1">
    <citation type="submission" date="2015-01" db="EMBL/GenBank/DDBJ databases">
        <title>Evolution of Trichinella species and genotypes.</title>
        <authorList>
            <person name="Korhonen P.K."/>
            <person name="Edoardo P."/>
            <person name="Giuseppe L.R."/>
            <person name="Gasser R.B."/>
        </authorList>
    </citation>
    <scope>NUCLEOTIDE SEQUENCE [LARGE SCALE GENOMIC DNA]</scope>
    <source>
        <strain evidence="2">ISS470</strain>
    </source>
</reference>
<dbReference type="Proteomes" id="UP000054995">
    <property type="component" value="Unassembled WGS sequence"/>
</dbReference>
<evidence type="ECO:0000256" key="1">
    <source>
        <dbReference type="SAM" id="MobiDB-lite"/>
    </source>
</evidence>
<feature type="region of interest" description="Disordered" evidence="1">
    <location>
        <begin position="27"/>
        <end position="64"/>
    </location>
</feature>
<proteinExistence type="predicted"/>
<dbReference type="AlphaFoldDB" id="A0A0V1FVA4"/>
<sequence>MKCSLRLFTAFSNYESLFSIIEEKVKTRSARIKSRTPRRKTREEKRYGSEENNGENPDDRKWTADGTKQIKTGHEVCGSPWVPIL</sequence>
<name>A0A0V1FVA4_TRIPS</name>
<organism evidence="2 3">
    <name type="scientific">Trichinella pseudospiralis</name>
    <name type="common">Parasitic roundworm</name>
    <dbReference type="NCBI Taxonomy" id="6337"/>
    <lineage>
        <taxon>Eukaryota</taxon>
        <taxon>Metazoa</taxon>
        <taxon>Ecdysozoa</taxon>
        <taxon>Nematoda</taxon>
        <taxon>Enoplea</taxon>
        <taxon>Dorylaimia</taxon>
        <taxon>Trichinellida</taxon>
        <taxon>Trichinellidae</taxon>
        <taxon>Trichinella</taxon>
    </lineage>
</organism>
<accession>A0A0V1FVA4</accession>
<evidence type="ECO:0000313" key="2">
    <source>
        <dbReference type="EMBL" id="KRY89906.1"/>
    </source>
</evidence>
<comment type="caution">
    <text evidence="2">The sequence shown here is derived from an EMBL/GenBank/DDBJ whole genome shotgun (WGS) entry which is preliminary data.</text>
</comment>
<dbReference type="EMBL" id="JYDT01000026">
    <property type="protein sequence ID" value="KRY89906.1"/>
    <property type="molecule type" value="Genomic_DNA"/>
</dbReference>
<protein>
    <submittedName>
        <fullName evidence="2">Uncharacterized protein</fullName>
    </submittedName>
</protein>
<gene>
    <name evidence="2" type="ORF">T4D_7568</name>
</gene>
<keyword evidence="3" id="KW-1185">Reference proteome</keyword>
<feature type="compositionally biased region" description="Basic residues" evidence="1">
    <location>
        <begin position="27"/>
        <end position="40"/>
    </location>
</feature>